<reference evidence="1 2" key="2">
    <citation type="submission" date="2018-11" db="EMBL/GenBank/DDBJ databases">
        <authorList>
            <consortium name="Pathogen Informatics"/>
        </authorList>
    </citation>
    <scope>NUCLEOTIDE SEQUENCE [LARGE SCALE GENOMIC DNA]</scope>
</reference>
<dbReference type="Proteomes" id="UP000271162">
    <property type="component" value="Unassembled WGS sequence"/>
</dbReference>
<gene>
    <name evidence="1" type="ORF">NBR_LOCUS5137</name>
</gene>
<keyword evidence="2" id="KW-1185">Reference proteome</keyword>
<evidence type="ECO:0000313" key="2">
    <source>
        <dbReference type="Proteomes" id="UP000271162"/>
    </source>
</evidence>
<evidence type="ECO:0000313" key="1">
    <source>
        <dbReference type="EMBL" id="VDL68726.1"/>
    </source>
</evidence>
<dbReference type="EMBL" id="UYSL01011521">
    <property type="protein sequence ID" value="VDL68726.1"/>
    <property type="molecule type" value="Genomic_DNA"/>
</dbReference>
<protein>
    <submittedName>
        <fullName evidence="3">Secreted protein</fullName>
    </submittedName>
</protein>
<organism evidence="3">
    <name type="scientific">Nippostrongylus brasiliensis</name>
    <name type="common">Rat hookworm</name>
    <dbReference type="NCBI Taxonomy" id="27835"/>
    <lineage>
        <taxon>Eukaryota</taxon>
        <taxon>Metazoa</taxon>
        <taxon>Ecdysozoa</taxon>
        <taxon>Nematoda</taxon>
        <taxon>Chromadorea</taxon>
        <taxon>Rhabditida</taxon>
        <taxon>Rhabditina</taxon>
        <taxon>Rhabditomorpha</taxon>
        <taxon>Strongyloidea</taxon>
        <taxon>Heligmosomidae</taxon>
        <taxon>Nippostrongylus</taxon>
    </lineage>
</organism>
<evidence type="ECO:0000313" key="3">
    <source>
        <dbReference type="WBParaSite" id="NBR_0000513901-mRNA-1"/>
    </source>
</evidence>
<dbReference type="WBParaSite" id="NBR_0000513901-mRNA-1">
    <property type="protein sequence ID" value="NBR_0000513901-mRNA-1"/>
    <property type="gene ID" value="NBR_0000513901"/>
</dbReference>
<name>A0A0N4XRI7_NIPBR</name>
<reference evidence="3" key="1">
    <citation type="submission" date="2017-02" db="UniProtKB">
        <authorList>
            <consortium name="WormBaseParasite"/>
        </authorList>
    </citation>
    <scope>IDENTIFICATION</scope>
</reference>
<accession>A0A0N4XRI7</accession>
<proteinExistence type="predicted"/>
<dbReference type="AlphaFoldDB" id="A0A0N4XRI7"/>
<sequence length="94" mass="10026">MMADAIRRPASALARLAGPDLPANSYVHSVSTVSTVSCAVTVRMVPTAIEQPDGVNAYLAGQVKGTAWSSFLFHYTATQVPPLLFLNKNSHPEI</sequence>